<dbReference type="InterPro" id="IPR027417">
    <property type="entry name" value="P-loop_NTPase"/>
</dbReference>
<keyword evidence="2" id="KW-1185">Reference proteome</keyword>
<dbReference type="Gene3D" id="3.40.50.300">
    <property type="entry name" value="P-loop containing nucleotide triphosphate hydrolases"/>
    <property type="match status" value="1"/>
</dbReference>
<gene>
    <name evidence="1" type="ORF">LX66_3566</name>
</gene>
<proteinExistence type="predicted"/>
<dbReference type="Gene3D" id="3.30.420.240">
    <property type="match status" value="1"/>
</dbReference>
<accession>A0A562SYC4</accession>
<name>A0A562SYC4_CHIJA</name>
<sequence>MAAVSEELKQRVAEVLRQGRADWCYFARVVLGVSLDPEQEAILRSVQFNKMTSVASGTARGKDYIMAVAALCFLYNTPVFINGDLVENTKVALTAPTDRQIKNIMMPEISRLYRRMVANGFGFMAGRLSAYDIKTDHEEWFLTGFKADEHNHEAWSGFHAVHTFFGVTEASGIHENIYSAIEGNLQGDSRIVLVFNRNTNTGYAARSQKSARWAKFRLNSLNAPNVLQKQIVIPGQVDYGWVADKVETWCQRIDERDFNEGEGDFRWEGECFRPNDLFRIKVLALAPKETSDTLIPSQWVDLAMERWKQHRTEGFPISNVLRLGVDVAGMGRDSSCFCPRYGDYVGEMQMVHSAGKANHMEVAGMTVNRINQHNDLFSGKKAKAYIDTIGEGAGVYSRLVELGIPGVFSCKYSEAAEDSAGNALTDLTGQYTFANMRAYLAWAVRDWLDPSKKSKAMLPPDDGLKEELEGVKWKFQSNGRIIIEPKEDMKERLKRSPDKLDALANTFYPDAQEEVTQDLTGVFF</sequence>
<dbReference type="AlphaFoldDB" id="A0A562SYC4"/>
<protein>
    <recommendedName>
        <fullName evidence="3">Phage terminase large subunit-like protein</fullName>
    </recommendedName>
</protein>
<organism evidence="1 2">
    <name type="scientific">Chitinophaga japonensis</name>
    <name type="common">Flexibacter japonensis</name>
    <dbReference type="NCBI Taxonomy" id="104662"/>
    <lineage>
        <taxon>Bacteria</taxon>
        <taxon>Pseudomonadati</taxon>
        <taxon>Bacteroidota</taxon>
        <taxon>Chitinophagia</taxon>
        <taxon>Chitinophagales</taxon>
        <taxon>Chitinophagaceae</taxon>
        <taxon>Chitinophaga</taxon>
    </lineage>
</organism>
<comment type="caution">
    <text evidence="1">The sequence shown here is derived from an EMBL/GenBank/DDBJ whole genome shotgun (WGS) entry which is preliminary data.</text>
</comment>
<evidence type="ECO:0000313" key="1">
    <source>
        <dbReference type="EMBL" id="TWI86312.1"/>
    </source>
</evidence>
<reference evidence="1 2" key="1">
    <citation type="journal article" date="2013" name="Stand. Genomic Sci.">
        <title>Genomic Encyclopedia of Type Strains, Phase I: The one thousand microbial genomes (KMG-I) project.</title>
        <authorList>
            <person name="Kyrpides N.C."/>
            <person name="Woyke T."/>
            <person name="Eisen J.A."/>
            <person name="Garrity G."/>
            <person name="Lilburn T.G."/>
            <person name="Beck B.J."/>
            <person name="Whitman W.B."/>
            <person name="Hugenholtz P."/>
            <person name="Klenk H.P."/>
        </authorList>
    </citation>
    <scope>NUCLEOTIDE SEQUENCE [LARGE SCALE GENOMIC DNA]</scope>
    <source>
        <strain evidence="1 2">DSM 13484</strain>
    </source>
</reference>
<dbReference type="Proteomes" id="UP000316778">
    <property type="component" value="Unassembled WGS sequence"/>
</dbReference>
<dbReference type="RefSeq" id="WP_211366351.1">
    <property type="nucleotide sequence ID" value="NZ_VLLG01000004.1"/>
</dbReference>
<evidence type="ECO:0000313" key="2">
    <source>
        <dbReference type="Proteomes" id="UP000316778"/>
    </source>
</evidence>
<evidence type="ECO:0008006" key="3">
    <source>
        <dbReference type="Google" id="ProtNLM"/>
    </source>
</evidence>
<dbReference type="EMBL" id="VLLG01000004">
    <property type="protein sequence ID" value="TWI86312.1"/>
    <property type="molecule type" value="Genomic_DNA"/>
</dbReference>